<proteinExistence type="predicted"/>
<evidence type="ECO:0000313" key="2">
    <source>
        <dbReference type="WBParaSite" id="PS1159_v2.g14055.t1"/>
    </source>
</evidence>
<reference evidence="2" key="1">
    <citation type="submission" date="2022-11" db="UniProtKB">
        <authorList>
            <consortium name="WormBaseParasite"/>
        </authorList>
    </citation>
    <scope>IDENTIFICATION</scope>
</reference>
<accession>A0AC35F5H2</accession>
<protein>
    <submittedName>
        <fullName evidence="2">Uncharacterized protein</fullName>
    </submittedName>
</protein>
<organism evidence="1 2">
    <name type="scientific">Panagrolaimus sp. PS1159</name>
    <dbReference type="NCBI Taxonomy" id="55785"/>
    <lineage>
        <taxon>Eukaryota</taxon>
        <taxon>Metazoa</taxon>
        <taxon>Ecdysozoa</taxon>
        <taxon>Nematoda</taxon>
        <taxon>Chromadorea</taxon>
        <taxon>Rhabditida</taxon>
        <taxon>Tylenchina</taxon>
        <taxon>Panagrolaimomorpha</taxon>
        <taxon>Panagrolaimoidea</taxon>
        <taxon>Panagrolaimidae</taxon>
        <taxon>Panagrolaimus</taxon>
    </lineage>
</organism>
<dbReference type="WBParaSite" id="PS1159_v2.g14055.t1">
    <property type="protein sequence ID" value="PS1159_v2.g14055.t1"/>
    <property type="gene ID" value="PS1159_v2.g14055"/>
</dbReference>
<dbReference type="Proteomes" id="UP000887580">
    <property type="component" value="Unplaced"/>
</dbReference>
<evidence type="ECO:0000313" key="1">
    <source>
        <dbReference type="Proteomes" id="UP000887580"/>
    </source>
</evidence>
<sequence length="2340" mass="258466">MLPKDIWPKGGLRVFLLLLNLLNLSYGFKDTDLLVNYGFSNPVLLNESDAMIVGNLNLEEVMVELRRMKRSLGRKIRSTIVVDERGIPVRETDFPPRPRRSENEPEPLYVRRARRVRYCPILDETHRPVVIQASQNETGRCIISADQAVHYCGFSEEVSAPPIPPPETGRCHLSPLSGREICYPEYEALDTSCTDVRSDQGSGLVAPPVVKHATVRAMAFVPPDNLRRLIRQYYRQLGKPIPADTKFSPQSFLFVKYKCEFGYEFVDEIDTMYCQNKQWVLTPPVCRGKGPCEQDNGGCSHSCLSFDNRTVECRCPKGFILDTDKKTCIKPVPKNLCRNLAGCRCTALDDVQFSCTCTGTAEKCLLLKGPPKIYLTPNPPFSAIPGGSINITCQAVGYPFPTITWRKEGEDDHDIEHRRGAYRSEQVLMVKEVYKNSKFVCVAKNDEGSTERAVEVTVLGPGSAPILKTANAGRTSIQISWDPPHLQNRPIISYTLYYTTNPQQPLKFWKKLHVNEPQRQVTIPHLTPHKQYFIRVRALDKEGPGKPSSTVSVSTLKPPKIPTIEIVDGAEKLIAPNTSFAVSCNVTDSDPTPSLYWASRGRPITQQKTTKLFTIQHNGLIEDAVFTCTAKNEAGTDEKNVSILIAGPSMPERIRYNVDGTSVQVFWEKPKYENSVIKDYEILYTKDPSLPLNEWQSSKVGDPAANTFTVSGLDEKTPYSFKIRGISDRGPGQPSLGFDIQTWLGPREPEVTLNPSEPIVSRPSTAELVFNCDATGVPKPKIIWLSNGIPIEDGKEDYRIYEVKVDNLLDKTSSKLTSQSTTKSGPITCQAINKHGQDEKRVDVKILGPGSPPKNIKSSTQENGFTVEWEPPTHPNGPISKYVIYYTPEDSDAELADYNTKVVDGSDTSVTIGNQNEDTPFIIRMQAISDDGPGIISETYKVKTGQKHIPLLVRLEVIDPPTVEGEETVVEPKQVITFRCVAEGRPGPTVSYTWLPLNNTESGEEPVAISTNPSANVEHRYETDSVTSATSTRRKLLCQARNQDGTREDSHVFNVKKPGSPPKEISPVVDIDNRVTIKWEKPDHPNGDITGYKVYLSADPAKPLDSWQVFDVPVAPEDEPKIEFGRGDLEPDTPYYVRIAAKNDDGEGVLSDPTGFETVSGAPIDSPTDTVVDIAEDNTVNLTWSGPKQPNGPLQGYTVYFTPSDPNTRDEDYKSWTKVDIPSTNDTGFVSLDNDVYNIIPNHEYKARITAKNDMNEGPPSVTTVFKTGSGELPPVITLTPDDNPFLIPPRSDVNIKCEATGVPMPKIKWIVGTEEHSTAQLRLTDIKKDVTATCIATNNAGEAQQIVDIQVQGPGTPPNEVVVLPMPNQEINVEWTAPDESNGPLKEYVIHYGEVPEGQREPTEWQTISVSPDAVREKITNVKPKANYAVKVQAVSDRGPGVQSSPIIVQTLPLAPVAPESADVIVHDNNTVVIQFDAVPNPENKTTNIKSYKILYTKEDPSLDTTNWKELIWNQPDDQPVIAVPIDGENFSPDTKYNVKVIPIGEIEGPSSDNVPFQTGDGIIPPDKPVINADLEDGNIVRVPAGSDYTVSCTSQGFPTPFVRWVDQEGNQLSEDGMLRVYDIKTHKKAKCIAENPGGVKETDFTIYVAGPGNAPENIRVSANHPRTIDVRWDPPTIPNGNITRYIIYYTPLDDQERAYQVGQVPKKPISEWMTYHVIGEHLNEGEKHARLTDFVDADTAYAIVIQAANDDGPGPYSIQHSIRTMSKAREAAPKDLRVDPLNQTSADASWKPPEPSDEALLGYELYFIEADKEIDEDDIISLPNFEKIAIDDPAQLKYKLIDMLKADTEYVFKIRAIYANGPGVFSEACITKTPPIGSPPYIVVSAGGHGVHGTTDIDLLPGSAFTVFCNASGDPQPTVKWIRGGSLAIDPSMVKSDDSAAEWSLKLTNLTEDTTFLCYAHNPLGHANWTINIKIDKAALPEGWNKDGVKARLDNGQQTLHFSDVIPENLKRPGDWIIHYTDDPTLPLDQWQKIPSDGTKLDKIVVPDLNPGTTYHVVVENPKEGVTSPEFVTTAPKPPYDLRVGTSINDETVIDFKPAVSSDDITEHMIRYWPADDEGEVNYVKIRPENITSGTIIDGLLPGKEYVFQPIAQVQGADDLVGDKLTAKMPTDDVECDCSHACTFTENAQGQREISCYCPEGYELAEDGKNCVEGITKEENEVVEIGPTIDGEQVKPEEVTPTTEGIPGEAITIPTEAIQTVPTLRSEESLFPTDFRGATVIVEQAETEITPTDGQGREIKPIVTIDGKLLPTDDYGTTFNQIGQPVDKDEFGIPLDPT</sequence>
<name>A0AC35F5H2_9BILA</name>